<dbReference type="PANTHER" id="PTHR42812">
    <property type="entry name" value="BETA-XYLOSIDASE"/>
    <property type="match status" value="1"/>
</dbReference>
<dbReference type="SUPFAM" id="SSF49899">
    <property type="entry name" value="Concanavalin A-like lectins/glucanases"/>
    <property type="match status" value="1"/>
</dbReference>
<dbReference type="SUPFAM" id="SSF75005">
    <property type="entry name" value="Arabinanase/levansucrase/invertase"/>
    <property type="match status" value="1"/>
</dbReference>
<keyword evidence="9" id="KW-1185">Reference proteome</keyword>
<accession>A0A2V3WHY1</accession>
<dbReference type="EMBL" id="QJJR01000001">
    <property type="protein sequence ID" value="PXW93144.1"/>
    <property type="molecule type" value="Genomic_DNA"/>
</dbReference>
<dbReference type="OrthoDB" id="9801455at2"/>
<protein>
    <submittedName>
        <fullName evidence="8">Alpha-N-arabinofuranosidase</fullName>
    </submittedName>
</protein>
<dbReference type="Proteomes" id="UP000247922">
    <property type="component" value="Unassembled WGS sequence"/>
</dbReference>
<dbReference type="Pfam" id="PF17851">
    <property type="entry name" value="GH43_C2"/>
    <property type="match status" value="1"/>
</dbReference>
<evidence type="ECO:0000313" key="8">
    <source>
        <dbReference type="EMBL" id="PXW93144.1"/>
    </source>
</evidence>
<dbReference type="Gene3D" id="2.60.120.200">
    <property type="match status" value="1"/>
</dbReference>
<name>A0A2V3WHY1_9BACI</name>
<evidence type="ECO:0000259" key="7">
    <source>
        <dbReference type="Pfam" id="PF17851"/>
    </source>
</evidence>
<dbReference type="CDD" id="cd18617">
    <property type="entry name" value="GH43_XynB-like"/>
    <property type="match status" value="1"/>
</dbReference>
<feature type="site" description="Important for catalytic activity, responsible for pKa modulation of the active site Glu and correct orientation of both the proton donor and substrate" evidence="5">
    <location>
        <position position="121"/>
    </location>
</feature>
<evidence type="ECO:0000256" key="6">
    <source>
        <dbReference type="RuleBase" id="RU361187"/>
    </source>
</evidence>
<organism evidence="8 9">
    <name type="scientific">Streptohalobacillus salinus</name>
    <dbReference type="NCBI Taxonomy" id="621096"/>
    <lineage>
        <taxon>Bacteria</taxon>
        <taxon>Bacillati</taxon>
        <taxon>Bacillota</taxon>
        <taxon>Bacilli</taxon>
        <taxon>Bacillales</taxon>
        <taxon>Bacillaceae</taxon>
        <taxon>Streptohalobacillus</taxon>
    </lineage>
</organism>
<dbReference type="GO" id="GO:0004553">
    <property type="term" value="F:hydrolase activity, hydrolyzing O-glycosyl compounds"/>
    <property type="evidence" value="ECO:0007669"/>
    <property type="project" value="InterPro"/>
</dbReference>
<dbReference type="InterPro" id="IPR013320">
    <property type="entry name" value="ConA-like_dom_sf"/>
</dbReference>
<evidence type="ECO:0000256" key="5">
    <source>
        <dbReference type="PIRSR" id="PIRSR606710-2"/>
    </source>
</evidence>
<dbReference type="InterPro" id="IPR023296">
    <property type="entry name" value="Glyco_hydro_beta-prop_sf"/>
</dbReference>
<dbReference type="PANTHER" id="PTHR42812:SF12">
    <property type="entry name" value="BETA-XYLOSIDASE-RELATED"/>
    <property type="match status" value="1"/>
</dbReference>
<gene>
    <name evidence="8" type="ORF">DES38_101228</name>
</gene>
<proteinExistence type="inferred from homology"/>
<comment type="caution">
    <text evidence="8">The sequence shown here is derived from an EMBL/GenBank/DDBJ whole genome shotgun (WGS) entry which is preliminary data.</text>
</comment>
<evidence type="ECO:0000256" key="4">
    <source>
        <dbReference type="PIRSR" id="PIRSR606710-1"/>
    </source>
</evidence>
<comment type="similarity">
    <text evidence="1 6">Belongs to the glycosyl hydrolase 43 family.</text>
</comment>
<keyword evidence="3 6" id="KW-0326">Glycosidase</keyword>
<feature type="active site" description="Proton acceptor" evidence="4">
    <location>
        <position position="15"/>
    </location>
</feature>
<dbReference type="Pfam" id="PF04616">
    <property type="entry name" value="Glyco_hydro_43"/>
    <property type="match status" value="1"/>
</dbReference>
<dbReference type="InterPro" id="IPR006710">
    <property type="entry name" value="Glyco_hydro_43"/>
</dbReference>
<dbReference type="GO" id="GO:0005975">
    <property type="term" value="P:carbohydrate metabolic process"/>
    <property type="evidence" value="ECO:0007669"/>
    <property type="project" value="InterPro"/>
</dbReference>
<dbReference type="RefSeq" id="WP_110250238.1">
    <property type="nucleotide sequence ID" value="NZ_QJJR01000001.1"/>
</dbReference>
<sequence length="489" mass="55186">MTTYQNPVLSGFYPDPSVIRVDEDYYLVTSTFEFVPGVPIFHSKNLKDWKRIGYCISRESQLSLKDAERSAGIYAPTLRHHDGVFYMITTDVNGIGNFYVKTTDPSGEWSDPIRLPYGNIDPSLFFDDDGKVYVTAQEGEAYQSHIIQYEIDIETGKALTKPVHVFDGDGGPWLEGPHLYKIDGRYLMMCASGGTDVDHREIIGTGTNPYGPFHCYPDEILTHRDQPHHPIQALGHADLVEDHFGDWWMVCLATRPNGLNTVLGRETYLVPVTFNDDGIPMAHRVDETMKIDRPLLKVPSETAQLNDFFYLREKPKGLEISDTFIRFKQGKQALSASRPAPAAVFTRQVSRDFRFSVDVSSDFTTAMTAGITLFMNEFVHITLSLTRKDGQLMATLEKKTEMQQSIIRTQAIPDRDHIRLTVIGTKSSYQFLVDDNETEVNLGIVATESVAIEQNNHDRLIFTGMVIGLYVEGDLSAPVQFSNINHQRL</sequence>
<evidence type="ECO:0000256" key="1">
    <source>
        <dbReference type="ARBA" id="ARBA00009865"/>
    </source>
</evidence>
<dbReference type="InterPro" id="IPR051795">
    <property type="entry name" value="Glycosyl_Hydrlase_43"/>
</dbReference>
<evidence type="ECO:0000256" key="3">
    <source>
        <dbReference type="ARBA" id="ARBA00023295"/>
    </source>
</evidence>
<dbReference type="InterPro" id="IPR041542">
    <property type="entry name" value="GH43_C2"/>
</dbReference>
<dbReference type="AlphaFoldDB" id="A0A2V3WHY1"/>
<feature type="domain" description="Beta-xylosidase C-terminal Concanavalin A-like" evidence="7">
    <location>
        <begin position="321"/>
        <end position="473"/>
    </location>
</feature>
<dbReference type="Gene3D" id="2.115.10.20">
    <property type="entry name" value="Glycosyl hydrolase domain, family 43"/>
    <property type="match status" value="1"/>
</dbReference>
<keyword evidence="2 6" id="KW-0378">Hydrolase</keyword>
<reference evidence="8 9" key="1">
    <citation type="submission" date="2018-05" db="EMBL/GenBank/DDBJ databases">
        <title>Genomic Encyclopedia of Type Strains, Phase IV (KMG-IV): sequencing the most valuable type-strain genomes for metagenomic binning, comparative biology and taxonomic classification.</title>
        <authorList>
            <person name="Goeker M."/>
        </authorList>
    </citation>
    <scope>NUCLEOTIDE SEQUENCE [LARGE SCALE GENOMIC DNA]</scope>
    <source>
        <strain evidence="8 9">DSM 22440</strain>
    </source>
</reference>
<evidence type="ECO:0000313" key="9">
    <source>
        <dbReference type="Proteomes" id="UP000247922"/>
    </source>
</evidence>
<evidence type="ECO:0000256" key="2">
    <source>
        <dbReference type="ARBA" id="ARBA00022801"/>
    </source>
</evidence>
<feature type="active site" description="Proton donor" evidence="4">
    <location>
        <position position="175"/>
    </location>
</feature>